<keyword evidence="1" id="KW-0812">Transmembrane</keyword>
<keyword evidence="1" id="KW-0472">Membrane</keyword>
<feature type="non-terminal residue" evidence="2">
    <location>
        <position position="1"/>
    </location>
</feature>
<evidence type="ECO:0000256" key="1">
    <source>
        <dbReference type="SAM" id="Phobius"/>
    </source>
</evidence>
<reference evidence="2" key="1">
    <citation type="journal article" date="2014" name="Front. Microbiol.">
        <title>High frequency of phylogenetically diverse reductive dehalogenase-homologous genes in deep subseafloor sedimentary metagenomes.</title>
        <authorList>
            <person name="Kawai M."/>
            <person name="Futagami T."/>
            <person name="Toyoda A."/>
            <person name="Takaki Y."/>
            <person name="Nishi S."/>
            <person name="Hori S."/>
            <person name="Arai W."/>
            <person name="Tsubouchi T."/>
            <person name="Morono Y."/>
            <person name="Uchiyama I."/>
            <person name="Ito T."/>
            <person name="Fujiyama A."/>
            <person name="Inagaki F."/>
            <person name="Takami H."/>
        </authorList>
    </citation>
    <scope>NUCLEOTIDE SEQUENCE</scope>
    <source>
        <strain evidence="2">Expedition CK06-06</strain>
    </source>
</reference>
<dbReference type="AlphaFoldDB" id="X1A9V1"/>
<sequence>DGRQITFTMKVQDRQAHKRIAEKSYMYLLYLEITGRQEKDIKFEIVASVTSGAAGRLRIGKRGVFFTIDGREWDAEIVDIAENPISIWESVKAPFQQFKGFIRKQIDKFTKAPQAKLEKGLAAPGASGAARDLLLGGGIAIAALGSSFAYITKALSQVKPTHILVALAGITAVVLLPGIIIGIVKIRKRDMSVLLEAAGWAVNVHMRLNAALGRLFTRVPYLPKGTRKERRDVVAQFVKEIGHTPLRSKKLSIVVLIILLIALVQKIFPLKPSLTNL</sequence>
<protein>
    <submittedName>
        <fullName evidence="2">Uncharacterized protein</fullName>
    </submittedName>
</protein>
<feature type="transmembrane region" description="Helical" evidence="1">
    <location>
        <begin position="163"/>
        <end position="184"/>
    </location>
</feature>
<gene>
    <name evidence="2" type="ORF">S01H4_25650</name>
</gene>
<feature type="transmembrane region" description="Helical" evidence="1">
    <location>
        <begin position="133"/>
        <end position="151"/>
    </location>
</feature>
<accession>X1A9V1</accession>
<feature type="transmembrane region" description="Helical" evidence="1">
    <location>
        <begin position="251"/>
        <end position="268"/>
    </location>
</feature>
<comment type="caution">
    <text evidence="2">The sequence shown here is derived from an EMBL/GenBank/DDBJ whole genome shotgun (WGS) entry which is preliminary data.</text>
</comment>
<proteinExistence type="predicted"/>
<evidence type="ECO:0000313" key="2">
    <source>
        <dbReference type="EMBL" id="GAG78519.1"/>
    </source>
</evidence>
<organism evidence="2">
    <name type="scientific">marine sediment metagenome</name>
    <dbReference type="NCBI Taxonomy" id="412755"/>
    <lineage>
        <taxon>unclassified sequences</taxon>
        <taxon>metagenomes</taxon>
        <taxon>ecological metagenomes</taxon>
    </lineage>
</organism>
<keyword evidence="1" id="KW-1133">Transmembrane helix</keyword>
<dbReference type="EMBL" id="BART01012234">
    <property type="protein sequence ID" value="GAG78519.1"/>
    <property type="molecule type" value="Genomic_DNA"/>
</dbReference>
<name>X1A9V1_9ZZZZ</name>
<feature type="non-terminal residue" evidence="2">
    <location>
        <position position="277"/>
    </location>
</feature>